<gene>
    <name evidence="1" type="ORF">QQF64_008420</name>
</gene>
<reference evidence="1 2" key="1">
    <citation type="submission" date="2023-09" db="EMBL/GenBank/DDBJ databases">
        <authorList>
            <person name="Wang M."/>
        </authorList>
    </citation>
    <scope>NUCLEOTIDE SEQUENCE [LARGE SCALE GENOMIC DNA]</scope>
    <source>
        <strain evidence="1">GT-2023</strain>
        <tissue evidence="1">Liver</tissue>
    </source>
</reference>
<comment type="caution">
    <text evidence="1">The sequence shown here is derived from an EMBL/GenBank/DDBJ whole genome shotgun (WGS) entry which is preliminary data.</text>
</comment>
<protein>
    <submittedName>
        <fullName evidence="1">Uncharacterized protein</fullName>
    </submittedName>
</protein>
<keyword evidence="2" id="KW-1185">Reference proteome</keyword>
<name>A0ABR3M636_9TELE</name>
<evidence type="ECO:0000313" key="1">
    <source>
        <dbReference type="EMBL" id="KAL1260593.1"/>
    </source>
</evidence>
<dbReference type="Proteomes" id="UP001558613">
    <property type="component" value="Unassembled WGS sequence"/>
</dbReference>
<evidence type="ECO:0000313" key="2">
    <source>
        <dbReference type="Proteomes" id="UP001558613"/>
    </source>
</evidence>
<dbReference type="EMBL" id="JAYMGO010000015">
    <property type="protein sequence ID" value="KAL1260593.1"/>
    <property type="molecule type" value="Genomic_DNA"/>
</dbReference>
<proteinExistence type="predicted"/>
<accession>A0ABR3M636</accession>
<organism evidence="1 2">
    <name type="scientific">Cirrhinus molitorella</name>
    <name type="common">mud carp</name>
    <dbReference type="NCBI Taxonomy" id="172907"/>
    <lineage>
        <taxon>Eukaryota</taxon>
        <taxon>Metazoa</taxon>
        <taxon>Chordata</taxon>
        <taxon>Craniata</taxon>
        <taxon>Vertebrata</taxon>
        <taxon>Euteleostomi</taxon>
        <taxon>Actinopterygii</taxon>
        <taxon>Neopterygii</taxon>
        <taxon>Teleostei</taxon>
        <taxon>Ostariophysi</taxon>
        <taxon>Cypriniformes</taxon>
        <taxon>Cyprinidae</taxon>
        <taxon>Labeoninae</taxon>
        <taxon>Labeonini</taxon>
        <taxon>Cirrhinus</taxon>
    </lineage>
</organism>
<sequence length="98" mass="10974">MTHQVPKVGGKCSGRLQLTQQRVTEMEVIPPGKSGMVLMMEQKQGANPPDTQHSHRLITPLSYSSTAVKPQASPWCSFILRLHQHTSVIQLRSRTSFH</sequence>